<gene>
    <name evidence="1" type="ORF">DW701_15925</name>
</gene>
<dbReference type="Proteomes" id="UP000283538">
    <property type="component" value="Unassembled WGS sequence"/>
</dbReference>
<evidence type="ECO:0000313" key="1">
    <source>
        <dbReference type="EMBL" id="RHF03930.1"/>
    </source>
</evidence>
<reference evidence="1 2" key="1">
    <citation type="submission" date="2018-08" db="EMBL/GenBank/DDBJ databases">
        <title>A genome reference for cultivated species of the human gut microbiota.</title>
        <authorList>
            <person name="Zou Y."/>
            <person name="Xue W."/>
            <person name="Luo G."/>
        </authorList>
    </citation>
    <scope>NUCLEOTIDE SEQUENCE [LARGE SCALE GENOMIC DNA]</scope>
    <source>
        <strain evidence="1 2">AM26-26AC</strain>
    </source>
</reference>
<comment type="caution">
    <text evidence="1">The sequence shown here is derived from an EMBL/GenBank/DDBJ whole genome shotgun (WGS) entry which is preliminary data.</text>
</comment>
<evidence type="ECO:0000313" key="2">
    <source>
        <dbReference type="Proteomes" id="UP000283538"/>
    </source>
</evidence>
<dbReference type="EMBL" id="QSLA01000025">
    <property type="protein sequence ID" value="RHF03930.1"/>
    <property type="molecule type" value="Genomic_DNA"/>
</dbReference>
<sequence>MEFKKILEQTDRYDIVQWEFQGMPITFRFWKDGRQIVEIKVDEYFAKANGYKSVDDMAESTIGKSKFKELFGGVPEWIRADPNGEFYFVGVNPILFN</sequence>
<proteinExistence type="predicted"/>
<dbReference type="RefSeq" id="WP_118226207.1">
    <property type="nucleotide sequence ID" value="NZ_JAMXVG010000001.1"/>
</dbReference>
<accession>A0A414M3Y8</accession>
<name>A0A414M3Y8_9BACE</name>
<protein>
    <submittedName>
        <fullName evidence="1">Uncharacterized protein</fullName>
    </submittedName>
</protein>
<organism evidence="1 2">
    <name type="scientific">Bacteroides eggerthii</name>
    <dbReference type="NCBI Taxonomy" id="28111"/>
    <lineage>
        <taxon>Bacteria</taxon>
        <taxon>Pseudomonadati</taxon>
        <taxon>Bacteroidota</taxon>
        <taxon>Bacteroidia</taxon>
        <taxon>Bacteroidales</taxon>
        <taxon>Bacteroidaceae</taxon>
        <taxon>Bacteroides</taxon>
    </lineage>
</organism>
<dbReference type="AlphaFoldDB" id="A0A414M3Y8"/>